<comment type="cofactor">
    <cofactor evidence="6">
        <name>Mg(2+)</name>
        <dbReference type="ChEBI" id="CHEBI:18420"/>
    </cofactor>
</comment>
<dbReference type="RefSeq" id="WP_283445002.1">
    <property type="nucleotide sequence ID" value="NZ_FXUL01000027.1"/>
</dbReference>
<evidence type="ECO:0000256" key="2">
    <source>
        <dbReference type="ARBA" id="ARBA00022840"/>
    </source>
</evidence>
<evidence type="ECO:0000256" key="3">
    <source>
        <dbReference type="ARBA" id="ARBA00022857"/>
    </source>
</evidence>
<comment type="caution">
    <text evidence="8">The sequence shown here is derived from an EMBL/GenBank/DDBJ whole genome shotgun (WGS) entry which is preliminary data.</text>
</comment>
<comment type="subunit">
    <text evidence="6">Homotetramer.</text>
</comment>
<feature type="domain" description="YjeF C-terminal" evidence="7">
    <location>
        <begin position="11"/>
        <end position="301"/>
    </location>
</feature>
<evidence type="ECO:0000259" key="7">
    <source>
        <dbReference type="PROSITE" id="PS51383"/>
    </source>
</evidence>
<keyword evidence="5 6" id="KW-0456">Lyase</keyword>
<dbReference type="HAMAP" id="MF_01965">
    <property type="entry name" value="NADHX_dehydratase"/>
    <property type="match status" value="1"/>
</dbReference>
<keyword evidence="2 6" id="KW-0067">ATP-binding</keyword>
<dbReference type="PANTHER" id="PTHR12592:SF0">
    <property type="entry name" value="ATP-DEPENDENT (S)-NAD(P)H-HYDRATE DEHYDRATASE"/>
    <property type="match status" value="1"/>
</dbReference>
<evidence type="ECO:0000313" key="9">
    <source>
        <dbReference type="Proteomes" id="UP001158049"/>
    </source>
</evidence>
<dbReference type="Pfam" id="PF01256">
    <property type="entry name" value="Carb_kinase"/>
    <property type="match status" value="1"/>
</dbReference>
<dbReference type="EMBL" id="FXUL01000027">
    <property type="protein sequence ID" value="SMP77883.1"/>
    <property type="molecule type" value="Genomic_DNA"/>
</dbReference>
<dbReference type="GO" id="GO:0016301">
    <property type="term" value="F:kinase activity"/>
    <property type="evidence" value="ECO:0007669"/>
    <property type="project" value="UniProtKB-KW"/>
</dbReference>
<organism evidence="8 9">
    <name type="scientific">Noviherbaspirillum suwonense</name>
    <dbReference type="NCBI Taxonomy" id="1224511"/>
    <lineage>
        <taxon>Bacteria</taxon>
        <taxon>Pseudomonadati</taxon>
        <taxon>Pseudomonadota</taxon>
        <taxon>Betaproteobacteria</taxon>
        <taxon>Burkholderiales</taxon>
        <taxon>Oxalobacteraceae</taxon>
        <taxon>Noviherbaspirillum</taxon>
    </lineage>
</organism>
<evidence type="ECO:0000313" key="8">
    <source>
        <dbReference type="EMBL" id="SMP77883.1"/>
    </source>
</evidence>
<comment type="similarity">
    <text evidence="6">Belongs to the NnrD/CARKD family.</text>
</comment>
<keyword evidence="3 6" id="KW-0521">NADP</keyword>
<keyword evidence="8" id="KW-0808">Transferase</keyword>
<comment type="catalytic activity">
    <reaction evidence="6">
        <text>(6S)-NADHX + ADP = AMP + phosphate + NADH + H(+)</text>
        <dbReference type="Rhea" id="RHEA:32223"/>
        <dbReference type="ChEBI" id="CHEBI:15378"/>
        <dbReference type="ChEBI" id="CHEBI:43474"/>
        <dbReference type="ChEBI" id="CHEBI:57945"/>
        <dbReference type="ChEBI" id="CHEBI:64074"/>
        <dbReference type="ChEBI" id="CHEBI:456215"/>
        <dbReference type="ChEBI" id="CHEBI:456216"/>
        <dbReference type="EC" id="4.2.1.136"/>
    </reaction>
</comment>
<gene>
    <name evidence="6" type="primary">nnrD</name>
    <name evidence="8" type="ORF">SAMN06295970_12761</name>
</gene>
<reference evidence="8 9" key="1">
    <citation type="submission" date="2017-05" db="EMBL/GenBank/DDBJ databases">
        <authorList>
            <person name="Varghese N."/>
            <person name="Submissions S."/>
        </authorList>
    </citation>
    <scope>NUCLEOTIDE SEQUENCE [LARGE SCALE GENOMIC DNA]</scope>
    <source>
        <strain evidence="8 9">DSM 26001</strain>
    </source>
</reference>
<dbReference type="EC" id="4.2.1.136" evidence="6"/>
<evidence type="ECO:0000256" key="4">
    <source>
        <dbReference type="ARBA" id="ARBA00023027"/>
    </source>
</evidence>
<protein>
    <recommendedName>
        <fullName evidence="6">ADP-dependent (S)-NAD(P)H-hydrate dehydratase</fullName>
        <ecNumber evidence="6">4.2.1.136</ecNumber>
    </recommendedName>
    <alternativeName>
        <fullName evidence="6">ADP-dependent NAD(P)HX dehydratase</fullName>
    </alternativeName>
</protein>
<feature type="binding site" evidence="6">
    <location>
        <begin position="212"/>
        <end position="216"/>
    </location>
    <ligand>
        <name>AMP</name>
        <dbReference type="ChEBI" id="CHEBI:456215"/>
    </ligand>
</feature>
<keyword evidence="1 6" id="KW-0547">Nucleotide-binding</keyword>
<keyword evidence="9" id="KW-1185">Reference proteome</keyword>
<evidence type="ECO:0000256" key="1">
    <source>
        <dbReference type="ARBA" id="ARBA00022741"/>
    </source>
</evidence>
<feature type="binding site" evidence="6">
    <location>
        <position position="242"/>
    </location>
    <ligand>
        <name>(6S)-NADPHX</name>
        <dbReference type="ChEBI" id="CHEBI:64076"/>
    </ligand>
</feature>
<dbReference type="CDD" id="cd01171">
    <property type="entry name" value="YXKO-related"/>
    <property type="match status" value="1"/>
</dbReference>
<proteinExistence type="inferred from homology"/>
<sequence length="303" mass="30964">MPEKNPKAVDDALLRAWPLPMPSDEGDKEERGRLLVIGGSREMPGAVILAATAAMRAGAGKLAIATGGSVAQLVALAIPESRVIGLEETGEGGIATGAASALESMKGRLDAVLIGPGMQDEPAICEFVHALLPMLDGVNVILDAAAMGVVCDARASGRESGFLGRYGAQVLLTPHAGEMAHLSGASKEEVADDPEGMARRMAQRWNATVALKGPVTYLATPDGRVWKHEGGNVGLAASGSGDTLAGIIVGLAARGAPLEQAGAWGVALHARAGDLLAERTGPLGFLTRDLAAEVPKLMHGLRG</sequence>
<evidence type="ECO:0000256" key="5">
    <source>
        <dbReference type="ARBA" id="ARBA00023239"/>
    </source>
</evidence>
<feature type="binding site" evidence="6">
    <location>
        <position position="241"/>
    </location>
    <ligand>
        <name>AMP</name>
        <dbReference type="ChEBI" id="CHEBI:456215"/>
    </ligand>
</feature>
<comment type="function">
    <text evidence="6">Catalyzes the dehydration of the S-form of NAD(P)HX at the expense of ADP, which is converted to AMP. Together with NAD(P)HX epimerase, which catalyzes the epimerization of the S- and R-forms, the enzyme allows the repair of both epimers of NAD(P)HX, a damaged form of NAD(P)H that is a result of enzymatic or heat-dependent hydration.</text>
</comment>
<comment type="catalytic activity">
    <reaction evidence="6">
        <text>(6S)-NADPHX + ADP = AMP + phosphate + NADPH + H(+)</text>
        <dbReference type="Rhea" id="RHEA:32235"/>
        <dbReference type="ChEBI" id="CHEBI:15378"/>
        <dbReference type="ChEBI" id="CHEBI:43474"/>
        <dbReference type="ChEBI" id="CHEBI:57783"/>
        <dbReference type="ChEBI" id="CHEBI:64076"/>
        <dbReference type="ChEBI" id="CHEBI:456215"/>
        <dbReference type="ChEBI" id="CHEBI:456216"/>
        <dbReference type="EC" id="4.2.1.136"/>
    </reaction>
</comment>
<dbReference type="NCBIfam" id="TIGR00196">
    <property type="entry name" value="yjeF_cterm"/>
    <property type="match status" value="1"/>
</dbReference>
<name>A0ABY1QQS1_9BURK</name>
<dbReference type="SUPFAM" id="SSF53613">
    <property type="entry name" value="Ribokinase-like"/>
    <property type="match status" value="1"/>
</dbReference>
<keyword evidence="4 6" id="KW-0520">NAD</keyword>
<feature type="binding site" evidence="6">
    <location>
        <position position="175"/>
    </location>
    <ligand>
        <name>(6S)-NADPHX</name>
        <dbReference type="ChEBI" id="CHEBI:64076"/>
    </ligand>
</feature>
<dbReference type="PROSITE" id="PS51383">
    <property type="entry name" value="YJEF_C_3"/>
    <property type="match status" value="1"/>
</dbReference>
<dbReference type="PANTHER" id="PTHR12592">
    <property type="entry name" value="ATP-DEPENDENT (S)-NAD(P)H-HYDRATE DEHYDRATASE FAMILY MEMBER"/>
    <property type="match status" value="1"/>
</dbReference>
<dbReference type="Proteomes" id="UP001158049">
    <property type="component" value="Unassembled WGS sequence"/>
</dbReference>
<evidence type="ECO:0000256" key="6">
    <source>
        <dbReference type="HAMAP-Rule" id="MF_01965"/>
    </source>
</evidence>
<feature type="binding site" evidence="6">
    <location>
        <position position="117"/>
    </location>
    <ligand>
        <name>(6S)-NADPHX</name>
        <dbReference type="ChEBI" id="CHEBI:64076"/>
    </ligand>
</feature>
<accession>A0ABY1QQS1</accession>
<dbReference type="InterPro" id="IPR000631">
    <property type="entry name" value="CARKD"/>
</dbReference>
<feature type="binding site" evidence="6">
    <location>
        <position position="46"/>
    </location>
    <ligand>
        <name>(6S)-NADPHX</name>
        <dbReference type="ChEBI" id="CHEBI:64076"/>
    </ligand>
</feature>
<dbReference type="Gene3D" id="3.40.1190.20">
    <property type="match status" value="1"/>
</dbReference>
<keyword evidence="8" id="KW-0418">Kinase</keyword>
<dbReference type="InterPro" id="IPR029056">
    <property type="entry name" value="Ribokinase-like"/>
</dbReference>